<dbReference type="InterPro" id="IPR043502">
    <property type="entry name" value="DNA/RNA_pol_sf"/>
</dbReference>
<evidence type="ECO:0000313" key="3">
    <source>
        <dbReference type="EMBL" id="CAH2098725.1"/>
    </source>
</evidence>
<dbReference type="Gene3D" id="4.10.60.10">
    <property type="entry name" value="Zinc finger, CCHC-type"/>
    <property type="match status" value="1"/>
</dbReference>
<feature type="domain" description="CCHC-type" evidence="2">
    <location>
        <begin position="425"/>
        <end position="441"/>
    </location>
</feature>
<dbReference type="GO" id="GO:0071897">
    <property type="term" value="P:DNA biosynthetic process"/>
    <property type="evidence" value="ECO:0007669"/>
    <property type="project" value="UniProtKB-ARBA"/>
</dbReference>
<dbReference type="EMBL" id="CAKOGL010000020">
    <property type="protein sequence ID" value="CAH2098725.1"/>
    <property type="molecule type" value="Genomic_DNA"/>
</dbReference>
<feature type="domain" description="CCHC-type" evidence="2">
    <location>
        <begin position="445"/>
        <end position="461"/>
    </location>
</feature>
<dbReference type="InterPro" id="IPR036875">
    <property type="entry name" value="Znf_CCHC_sf"/>
</dbReference>
<dbReference type="SUPFAM" id="SSF57756">
    <property type="entry name" value="Retrovirus zinc finger-like domains"/>
    <property type="match status" value="1"/>
</dbReference>
<feature type="region of interest" description="Disordered" evidence="1">
    <location>
        <begin position="17"/>
        <end position="92"/>
    </location>
</feature>
<dbReference type="Gene3D" id="3.10.10.10">
    <property type="entry name" value="HIV Type 1 Reverse Transcriptase, subunit A, domain 1"/>
    <property type="match status" value="1"/>
</dbReference>
<dbReference type="GO" id="GO:0008270">
    <property type="term" value="F:zinc ion binding"/>
    <property type="evidence" value="ECO:0007669"/>
    <property type="project" value="InterPro"/>
</dbReference>
<evidence type="ECO:0000256" key="1">
    <source>
        <dbReference type="SAM" id="MobiDB-lite"/>
    </source>
</evidence>
<evidence type="ECO:0000259" key="2">
    <source>
        <dbReference type="SMART" id="SM00343"/>
    </source>
</evidence>
<gene>
    <name evidence="3" type="ORF">EEDITHA_LOCUS13811</name>
</gene>
<evidence type="ECO:0000313" key="4">
    <source>
        <dbReference type="Proteomes" id="UP001153954"/>
    </source>
</evidence>
<proteinExistence type="predicted"/>
<dbReference type="SUPFAM" id="SSF56672">
    <property type="entry name" value="DNA/RNA polymerases"/>
    <property type="match status" value="1"/>
</dbReference>
<sequence>MQSHTENCKFQIDHLEAQPGCSSREPSHSRTRAMSVHSQERSRSRSIMLPSARRQGRRAPRASTIEPGRSCNRESAQRSLCTPTPDDDEHEQRLRDELMRDIRRRDRVLTDELEQRPISRPTHSRYRYSNGELERRSINDYRYSNNELNNYRDRSRSRHNDFTDRDLVIRHDSRNSVITTPSYRQRVSNTRQKTDRDKFVEEESQKSSHMINQFLEALKCINRGGNKLNSVNNVIPEFDPMNKNQTITDWLAKVDECAEIYEWSEREIIHYALPKLVGLAKSWYESLSSVKFSWVEWKTKLTASFPCSDNYAELLTEMLALKVKYGEPLERYYYSKLNLLNRCQITGKKAVDCILYGIEDRAIKVGAQAVQFKSPEEVLKYLKSVKVGQIKSTTISAGRVRNDRRSQMTNVNRTAQGCTDKPSIKCFNCNLEGRVSFKCPDPIMKCSNCHRLGHQVVTCPRLSRIQTPIKDVTNSEKSILKLDLDKQNDQTSSTSELLKQDVYTHREINKTDSPNDKYIMTIRVNDNPLTCYIDLGSECSIIRHSDAKLLKLPITFSNLPLMKGLGGNPVAPIGKTKAKIEVQGIAIPSIELFIVNDDILKYPILLGHTFTEQPGILITKTPTRLLFEPIKKEQKLFLIIKDEVHVEPLGTRAISVNTDDRYTGNIFINGTVRGHLTNQFYLLPGEYTILNGTGNVLVQNLTANRLKLAKDSLLTRALPSRRTVDINRITTIRDQAEHIIKHGDDITPVQKEKLESLIKEFKYCFSTSLKDLGFTTVTEMEIKLKDSDPVVYRPYRLSHIDRSRVQGMVQEMLDANIIQESTSPYASPIVLVQKKT</sequence>
<name>A0AAU9UHC2_EUPED</name>
<dbReference type="InterPro" id="IPR021109">
    <property type="entry name" value="Peptidase_aspartic_dom_sf"/>
</dbReference>
<organism evidence="3 4">
    <name type="scientific">Euphydryas editha</name>
    <name type="common">Edith's checkerspot</name>
    <dbReference type="NCBI Taxonomy" id="104508"/>
    <lineage>
        <taxon>Eukaryota</taxon>
        <taxon>Metazoa</taxon>
        <taxon>Ecdysozoa</taxon>
        <taxon>Arthropoda</taxon>
        <taxon>Hexapoda</taxon>
        <taxon>Insecta</taxon>
        <taxon>Pterygota</taxon>
        <taxon>Neoptera</taxon>
        <taxon>Endopterygota</taxon>
        <taxon>Lepidoptera</taxon>
        <taxon>Glossata</taxon>
        <taxon>Ditrysia</taxon>
        <taxon>Papilionoidea</taxon>
        <taxon>Nymphalidae</taxon>
        <taxon>Nymphalinae</taxon>
        <taxon>Euphydryas</taxon>
    </lineage>
</organism>
<dbReference type="Proteomes" id="UP001153954">
    <property type="component" value="Unassembled WGS sequence"/>
</dbReference>
<dbReference type="CDD" id="cd00303">
    <property type="entry name" value="retropepsin_like"/>
    <property type="match status" value="1"/>
</dbReference>
<dbReference type="SUPFAM" id="SSF50630">
    <property type="entry name" value="Acid proteases"/>
    <property type="match status" value="1"/>
</dbReference>
<protein>
    <recommendedName>
        <fullName evidence="2">CCHC-type domain-containing protein</fullName>
    </recommendedName>
</protein>
<dbReference type="InterPro" id="IPR001878">
    <property type="entry name" value="Znf_CCHC"/>
</dbReference>
<dbReference type="Gene3D" id="2.40.70.10">
    <property type="entry name" value="Acid Proteases"/>
    <property type="match status" value="1"/>
</dbReference>
<accession>A0AAU9UHC2</accession>
<comment type="caution">
    <text evidence="3">The sequence shown here is derived from an EMBL/GenBank/DDBJ whole genome shotgun (WGS) entry which is preliminary data.</text>
</comment>
<reference evidence="3" key="1">
    <citation type="submission" date="2022-03" db="EMBL/GenBank/DDBJ databases">
        <authorList>
            <person name="Tunstrom K."/>
        </authorList>
    </citation>
    <scope>NUCLEOTIDE SEQUENCE</scope>
</reference>
<dbReference type="GO" id="GO:0003676">
    <property type="term" value="F:nucleic acid binding"/>
    <property type="evidence" value="ECO:0007669"/>
    <property type="project" value="InterPro"/>
</dbReference>
<dbReference type="SMART" id="SM00343">
    <property type="entry name" value="ZnF_C2HC"/>
    <property type="match status" value="2"/>
</dbReference>
<keyword evidence="4" id="KW-1185">Reference proteome</keyword>
<dbReference type="AlphaFoldDB" id="A0AAU9UHC2"/>